<comment type="caution">
    <text evidence="1">The sequence shown here is derived from an EMBL/GenBank/DDBJ whole genome shotgun (WGS) entry which is preliminary data.</text>
</comment>
<sequence>MSMPDLHQGVVVEVSHKQVVYETARPDQPLKAYRYVFLCRPACKSAVGSHVKKPVDQPLWRGDQPRVRPAMYDAYAVSVADGNGLLQVFVKLLLCKQERFLFKVTLVEKDTLCDNKLPCTQLHCQLCDQWQLCYVVLACGKGDLYGGAVGVVFVFEGVYEVYIGHQSVKTPTLSYCLVGVFCGPVYGYGNGYVSAEHGQYPLLGKQQPICGKADVNVLREVVYAMIQDRVPVGCQEGFPRRKQT</sequence>
<reference evidence="1 2" key="1">
    <citation type="submission" date="2015-02" db="EMBL/GenBank/DDBJ databases">
        <title>Single-cell genomics of uncultivated deep-branching MTB reveals a conserved set of magnetosome genes.</title>
        <authorList>
            <person name="Kolinko S."/>
            <person name="Richter M."/>
            <person name="Glockner F.O."/>
            <person name="Brachmann A."/>
            <person name="Schuler D."/>
        </authorList>
    </citation>
    <scope>NUCLEOTIDE SEQUENCE [LARGE SCALE GENOMIC DNA]</scope>
    <source>
        <strain evidence="1">TM-1</strain>
    </source>
</reference>
<organism evidence="1 2">
    <name type="scientific">Candidatus Magnetobacterium bavaricum</name>
    <dbReference type="NCBI Taxonomy" id="29290"/>
    <lineage>
        <taxon>Bacteria</taxon>
        <taxon>Pseudomonadati</taxon>
        <taxon>Nitrospirota</taxon>
        <taxon>Thermodesulfovibrionia</taxon>
        <taxon>Thermodesulfovibrionales</taxon>
        <taxon>Candidatus Magnetobacteriaceae</taxon>
        <taxon>Candidatus Magnetobacterium</taxon>
    </lineage>
</organism>
<dbReference type="Proteomes" id="UP000033423">
    <property type="component" value="Unassembled WGS sequence"/>
</dbReference>
<dbReference type="AlphaFoldDB" id="A0A0F3GZN0"/>
<gene>
    <name evidence="1" type="ORF">MBAV_000445</name>
</gene>
<keyword evidence="2" id="KW-1185">Reference proteome</keyword>
<name>A0A0F3GZN0_9BACT</name>
<proteinExistence type="predicted"/>
<evidence type="ECO:0000313" key="2">
    <source>
        <dbReference type="Proteomes" id="UP000033423"/>
    </source>
</evidence>
<dbReference type="EMBL" id="LACI01000209">
    <property type="protein sequence ID" value="KJU87361.1"/>
    <property type="molecule type" value="Genomic_DNA"/>
</dbReference>
<accession>A0A0F3GZN0</accession>
<evidence type="ECO:0000313" key="1">
    <source>
        <dbReference type="EMBL" id="KJU87361.1"/>
    </source>
</evidence>
<protein>
    <submittedName>
        <fullName evidence="1">Uncharacterized protein</fullName>
    </submittedName>
</protein>